<accession>A0ABD6CZG1</accession>
<organism evidence="4 5">
    <name type="scientific">Haloplanus ruber</name>
    <dbReference type="NCBI Taxonomy" id="869892"/>
    <lineage>
        <taxon>Archaea</taxon>
        <taxon>Methanobacteriati</taxon>
        <taxon>Methanobacteriota</taxon>
        <taxon>Stenosarchaea group</taxon>
        <taxon>Halobacteria</taxon>
        <taxon>Halobacteriales</taxon>
        <taxon>Haloferacaceae</taxon>
        <taxon>Haloplanus</taxon>
    </lineage>
</organism>
<dbReference type="SUPFAM" id="SSF51735">
    <property type="entry name" value="NAD(P)-binding Rossmann-fold domains"/>
    <property type="match status" value="1"/>
</dbReference>
<keyword evidence="2 4" id="KW-0560">Oxidoreductase</keyword>
<dbReference type="SMART" id="SM00822">
    <property type="entry name" value="PKS_KR"/>
    <property type="match status" value="1"/>
</dbReference>
<dbReference type="RefSeq" id="WP_256404540.1">
    <property type="nucleotide sequence ID" value="NZ_CP187151.1"/>
</dbReference>
<name>A0ABD6CZG1_9EURY</name>
<dbReference type="GO" id="GO:0016616">
    <property type="term" value="F:oxidoreductase activity, acting on the CH-OH group of donors, NAD or NADP as acceptor"/>
    <property type="evidence" value="ECO:0007669"/>
    <property type="project" value="UniProtKB-ARBA"/>
</dbReference>
<evidence type="ECO:0000313" key="5">
    <source>
        <dbReference type="Proteomes" id="UP001597075"/>
    </source>
</evidence>
<evidence type="ECO:0000256" key="2">
    <source>
        <dbReference type="ARBA" id="ARBA00023002"/>
    </source>
</evidence>
<dbReference type="GO" id="GO:0005975">
    <property type="term" value="P:carbohydrate metabolic process"/>
    <property type="evidence" value="ECO:0007669"/>
    <property type="project" value="UniProtKB-ARBA"/>
</dbReference>
<reference evidence="4 5" key="1">
    <citation type="journal article" date="2019" name="Int. J. Syst. Evol. Microbiol.">
        <title>The Global Catalogue of Microorganisms (GCM) 10K type strain sequencing project: providing services to taxonomists for standard genome sequencing and annotation.</title>
        <authorList>
            <consortium name="The Broad Institute Genomics Platform"/>
            <consortium name="The Broad Institute Genome Sequencing Center for Infectious Disease"/>
            <person name="Wu L."/>
            <person name="Ma J."/>
        </authorList>
    </citation>
    <scope>NUCLEOTIDE SEQUENCE [LARGE SCALE GENOMIC DNA]</scope>
    <source>
        <strain evidence="4 5">CGMCC 1.10594</strain>
    </source>
</reference>
<keyword evidence="5" id="KW-1185">Reference proteome</keyword>
<evidence type="ECO:0000259" key="3">
    <source>
        <dbReference type="SMART" id="SM00822"/>
    </source>
</evidence>
<dbReference type="PRINTS" id="PR00081">
    <property type="entry name" value="GDHRDH"/>
</dbReference>
<dbReference type="InterPro" id="IPR057326">
    <property type="entry name" value="KR_dom"/>
</dbReference>
<dbReference type="FunFam" id="3.40.50.720:FF:000240">
    <property type="entry name" value="SDR family oxidoreductase"/>
    <property type="match status" value="1"/>
</dbReference>
<dbReference type="Pfam" id="PF13561">
    <property type="entry name" value="adh_short_C2"/>
    <property type="match status" value="1"/>
</dbReference>
<sequence length="259" mass="27408">MSVLDRFRLDGQTAVVTGGNRGIGRAISTALAEAGANVVVANRDEAAGERAAADIATTTGAETLAVPVDVTDEDDARALAEATVAAFGGVDILVNNAGITINTPAEEMSAAEWHRVVEVNLTGVFNCAKFVGREMIDDGGGSIVNISSISAFMANHPQPQLSYNASKAGVEGLKYQLASEWAEHDVRVNNVNPGYVRTEMVDEVIANEPEMTQQWFDEMLLDEMAAPADIAPLVVFLASEASWYMTGTSVVIDGGYLVR</sequence>
<evidence type="ECO:0000313" key="4">
    <source>
        <dbReference type="EMBL" id="MFD1634286.1"/>
    </source>
</evidence>
<dbReference type="InterPro" id="IPR020904">
    <property type="entry name" value="Sc_DH/Rdtase_CS"/>
</dbReference>
<dbReference type="EC" id="1.1.1.-" evidence="4"/>
<dbReference type="InterPro" id="IPR036291">
    <property type="entry name" value="NAD(P)-bd_dom_sf"/>
</dbReference>
<protein>
    <submittedName>
        <fullName evidence="4">SDR family NAD(P)-dependent oxidoreductase</fullName>
        <ecNumber evidence="4">1.1.1.-</ecNumber>
    </submittedName>
</protein>
<dbReference type="InterPro" id="IPR002347">
    <property type="entry name" value="SDR_fam"/>
</dbReference>
<dbReference type="EMBL" id="JBHUDL010000010">
    <property type="protein sequence ID" value="MFD1634286.1"/>
    <property type="molecule type" value="Genomic_DNA"/>
</dbReference>
<feature type="domain" description="Ketoreductase" evidence="3">
    <location>
        <begin position="12"/>
        <end position="184"/>
    </location>
</feature>
<dbReference type="PANTHER" id="PTHR42760">
    <property type="entry name" value="SHORT-CHAIN DEHYDROGENASES/REDUCTASES FAMILY MEMBER"/>
    <property type="match status" value="1"/>
</dbReference>
<dbReference type="PANTHER" id="PTHR42760:SF115">
    <property type="entry name" value="3-OXOACYL-[ACYL-CARRIER-PROTEIN] REDUCTASE FABG"/>
    <property type="match status" value="1"/>
</dbReference>
<gene>
    <name evidence="4" type="ORF">ACFSBJ_11170</name>
</gene>
<evidence type="ECO:0000256" key="1">
    <source>
        <dbReference type="ARBA" id="ARBA00006484"/>
    </source>
</evidence>
<dbReference type="Proteomes" id="UP001597075">
    <property type="component" value="Unassembled WGS sequence"/>
</dbReference>
<comment type="similarity">
    <text evidence="1">Belongs to the short-chain dehydrogenases/reductases (SDR) family.</text>
</comment>
<proteinExistence type="inferred from homology"/>
<comment type="caution">
    <text evidence="4">The sequence shown here is derived from an EMBL/GenBank/DDBJ whole genome shotgun (WGS) entry which is preliminary data.</text>
</comment>
<dbReference type="AlphaFoldDB" id="A0ABD6CZG1"/>
<dbReference type="Gene3D" id="3.40.50.720">
    <property type="entry name" value="NAD(P)-binding Rossmann-like Domain"/>
    <property type="match status" value="1"/>
</dbReference>
<dbReference type="NCBIfam" id="NF005559">
    <property type="entry name" value="PRK07231.1"/>
    <property type="match status" value="1"/>
</dbReference>
<dbReference type="PRINTS" id="PR00080">
    <property type="entry name" value="SDRFAMILY"/>
</dbReference>
<dbReference type="PROSITE" id="PS00061">
    <property type="entry name" value="ADH_SHORT"/>
    <property type="match status" value="1"/>
</dbReference>